<protein>
    <recommendedName>
        <fullName evidence="3">GDSL-like lipase/acylhydrolase family protein</fullName>
    </recommendedName>
</protein>
<evidence type="ECO:0000313" key="1">
    <source>
        <dbReference type="EMBL" id="TDS13889.1"/>
    </source>
</evidence>
<comment type="caution">
    <text evidence="1">The sequence shown here is derived from an EMBL/GenBank/DDBJ whole genome shotgun (WGS) entry which is preliminary data.</text>
</comment>
<dbReference type="InterPro" id="IPR036514">
    <property type="entry name" value="SGNH_hydro_sf"/>
</dbReference>
<dbReference type="SUPFAM" id="SSF52266">
    <property type="entry name" value="SGNH hydrolase"/>
    <property type="match status" value="1"/>
</dbReference>
<dbReference type="AlphaFoldDB" id="A0A4R7CZ61"/>
<sequence length="343" mass="39574">MMKKTIKFSLITVLVILVVAEVFFRMYYREELKDQASPLIFQPDSTIAYRHIPSSEGFLSKPGIAKRHVKINTHGLYNTEVRQEKEPGTTRIAVVGASFATGIYMDGEKNYSVQLQDLFNKTATKVEVINFSMDGLGRGLANLKILESDMLAYQPDLILFEMSFPLSIGAMERDVYKDYLITYTNDSTRTIAKGMVDELEDMEMFKFFYNCSYIYRAFCRAEINDFWKSHRATLMRVYRDKIARGNEMEEHYMSTATTMELLKTAQDLAQQHGAKLIHVSYYLEKNNLSDYFNQHGVHSLFLNLKFEPKNISHPDSHINESGHAMIANALFDSLTRNNFFLEP</sequence>
<reference evidence="1 2" key="1">
    <citation type="submission" date="2019-03" db="EMBL/GenBank/DDBJ databases">
        <title>Genomic Encyclopedia of Type Strains, Phase III (KMG-III): the genomes of soil and plant-associated and newly described type strains.</title>
        <authorList>
            <person name="Whitman W."/>
        </authorList>
    </citation>
    <scope>NUCLEOTIDE SEQUENCE [LARGE SCALE GENOMIC DNA]</scope>
    <source>
        <strain evidence="1 2">CGMCC 1.12801</strain>
    </source>
</reference>
<accession>A0A4R7CZ61</accession>
<dbReference type="EMBL" id="SNZV01000004">
    <property type="protein sequence ID" value="TDS13889.1"/>
    <property type="molecule type" value="Genomic_DNA"/>
</dbReference>
<name>A0A4R7CZ61_9SPHI</name>
<keyword evidence="2" id="KW-1185">Reference proteome</keyword>
<dbReference type="GO" id="GO:0016788">
    <property type="term" value="F:hydrolase activity, acting on ester bonds"/>
    <property type="evidence" value="ECO:0007669"/>
    <property type="project" value="UniProtKB-ARBA"/>
</dbReference>
<dbReference type="Proteomes" id="UP000294752">
    <property type="component" value="Unassembled WGS sequence"/>
</dbReference>
<gene>
    <name evidence="1" type="ORF">B0I21_104215</name>
</gene>
<evidence type="ECO:0008006" key="3">
    <source>
        <dbReference type="Google" id="ProtNLM"/>
    </source>
</evidence>
<dbReference type="Gene3D" id="3.40.50.1110">
    <property type="entry name" value="SGNH hydrolase"/>
    <property type="match status" value="1"/>
</dbReference>
<organism evidence="1 2">
    <name type="scientific">Sphingobacterium paludis</name>
    <dbReference type="NCBI Taxonomy" id="1476465"/>
    <lineage>
        <taxon>Bacteria</taxon>
        <taxon>Pseudomonadati</taxon>
        <taxon>Bacteroidota</taxon>
        <taxon>Sphingobacteriia</taxon>
        <taxon>Sphingobacteriales</taxon>
        <taxon>Sphingobacteriaceae</taxon>
        <taxon>Sphingobacterium</taxon>
    </lineage>
</organism>
<evidence type="ECO:0000313" key="2">
    <source>
        <dbReference type="Proteomes" id="UP000294752"/>
    </source>
</evidence>
<proteinExistence type="predicted"/>